<proteinExistence type="predicted"/>
<dbReference type="Gene3D" id="3.40.50.300">
    <property type="entry name" value="P-loop containing nucleotide triphosphate hydrolases"/>
    <property type="match status" value="1"/>
</dbReference>
<evidence type="ECO:0000313" key="4">
    <source>
        <dbReference type="Proteomes" id="UP001058650"/>
    </source>
</evidence>
<evidence type="ECO:0000313" key="3">
    <source>
        <dbReference type="EMBL" id="UWE05304.1"/>
    </source>
</evidence>
<keyword evidence="3" id="KW-0067">ATP-binding</keyword>
<sequence length="301" mass="33846">MQSVKFNLEEIKRRIQALKSAAATTTNSRTCSPDSEESPKCQRCNGTGYIIKEWTGAGLAAECPCQEQERLMKRFNSAMIPDEFRQATFQDYKVGNSAQQKLYDAATAYLQEFGQESDDIFGSEKGNSLGFIAVVGESRLKALPAAKRMEEKRRHNNYGLGKTHLQIAIARELIKRGVAVLCVSDAALMDELMTLKMDEDKSLFNKRMHDIINVPVLVWDDIGKSNPTEAKRSAYFQIINERYKYQRPIIYSSNEDVETLSDRIGDAAASRLLGMSKGRIVRVEGPDYRLTGGKQHERTTA</sequence>
<keyword evidence="4" id="KW-1185">Reference proteome</keyword>
<dbReference type="PANTHER" id="PTHR30050:SF4">
    <property type="entry name" value="ATP-BINDING PROTEIN RV3427C IN INSERTION SEQUENCE-RELATED"/>
    <property type="match status" value="1"/>
</dbReference>
<dbReference type="Pfam" id="PF01695">
    <property type="entry name" value="IstB_IS21"/>
    <property type="match status" value="1"/>
</dbReference>
<evidence type="ECO:0000256" key="1">
    <source>
        <dbReference type="SAM" id="Coils"/>
    </source>
</evidence>
<keyword evidence="3" id="KW-0547">Nucleotide-binding</keyword>
<dbReference type="InterPro" id="IPR027417">
    <property type="entry name" value="P-loop_NTPase"/>
</dbReference>
<feature type="coiled-coil region" evidence="1">
    <location>
        <begin position="1"/>
        <end position="28"/>
    </location>
</feature>
<gene>
    <name evidence="3" type="ORF">NYR52_16430</name>
</gene>
<name>A0ABY5U6R0_LACSH</name>
<organism evidence="3 4">
    <name type="scientific">Laceyella sacchari</name>
    <name type="common">Thermoactinomyces thalpophilus</name>
    <dbReference type="NCBI Taxonomy" id="37482"/>
    <lineage>
        <taxon>Bacteria</taxon>
        <taxon>Bacillati</taxon>
        <taxon>Bacillota</taxon>
        <taxon>Bacilli</taxon>
        <taxon>Bacillales</taxon>
        <taxon>Thermoactinomycetaceae</taxon>
        <taxon>Laceyella</taxon>
    </lineage>
</organism>
<dbReference type="SUPFAM" id="SSF52540">
    <property type="entry name" value="P-loop containing nucleoside triphosphate hydrolases"/>
    <property type="match status" value="1"/>
</dbReference>
<dbReference type="EMBL" id="CP103867">
    <property type="protein sequence ID" value="UWE05304.1"/>
    <property type="molecule type" value="Genomic_DNA"/>
</dbReference>
<keyword evidence="1" id="KW-0175">Coiled coil</keyword>
<reference evidence="3" key="1">
    <citation type="submission" date="2022-08" db="EMBL/GenBank/DDBJ databases">
        <title>The complete genome sequence of the thermophilic bacterium Laceyella sacchari FBKL4.010 reveals the basis for tetramethylpyrazine biosynthesis in Moutai-flavor Daqu.</title>
        <authorList>
            <person name="Li D."/>
            <person name="Huang W."/>
            <person name="Wang C."/>
            <person name="Qiu S."/>
        </authorList>
    </citation>
    <scope>NUCLEOTIDE SEQUENCE</scope>
    <source>
        <strain evidence="3">FBKL4.014</strain>
        <plasmid evidence="3">unnamed</plasmid>
    </source>
</reference>
<feature type="domain" description="IstB-like ATP-binding" evidence="2">
    <location>
        <begin position="159"/>
        <end position="291"/>
    </location>
</feature>
<keyword evidence="3" id="KW-0614">Plasmid</keyword>
<dbReference type="GO" id="GO:0005524">
    <property type="term" value="F:ATP binding"/>
    <property type="evidence" value="ECO:0007669"/>
    <property type="project" value="UniProtKB-KW"/>
</dbReference>
<accession>A0ABY5U6R0</accession>
<dbReference type="Proteomes" id="UP001058650">
    <property type="component" value="Plasmid unnamed"/>
</dbReference>
<protein>
    <submittedName>
        <fullName evidence="3">ATP-binding protein</fullName>
    </submittedName>
</protein>
<dbReference type="InterPro" id="IPR002611">
    <property type="entry name" value="IstB_ATP-bd"/>
</dbReference>
<evidence type="ECO:0000259" key="2">
    <source>
        <dbReference type="Pfam" id="PF01695"/>
    </source>
</evidence>
<dbReference type="RefSeq" id="WP_259436798.1">
    <property type="nucleotide sequence ID" value="NZ_CP103867.1"/>
</dbReference>
<dbReference type="PANTHER" id="PTHR30050">
    <property type="entry name" value="CHROMOSOMAL REPLICATION INITIATOR PROTEIN DNAA"/>
    <property type="match status" value="1"/>
</dbReference>
<geneLocation type="plasmid" evidence="3 4">
    <name>unnamed</name>
</geneLocation>